<feature type="transmembrane region" description="Helical" evidence="10">
    <location>
        <begin position="57"/>
        <end position="79"/>
    </location>
</feature>
<proteinExistence type="inferred from homology"/>
<keyword evidence="2" id="KW-0813">Transport</keyword>
<evidence type="ECO:0000256" key="2">
    <source>
        <dbReference type="ARBA" id="ARBA00022448"/>
    </source>
</evidence>
<feature type="transmembrane region" description="Helical" evidence="10">
    <location>
        <begin position="85"/>
        <end position="103"/>
    </location>
</feature>
<keyword evidence="12" id="KW-1185">Reference proteome</keyword>
<evidence type="ECO:0000256" key="5">
    <source>
        <dbReference type="ARBA" id="ARBA00022989"/>
    </source>
</evidence>
<organism evidence="11 12">
    <name type="scientific">Pseudomonas mangrovi</name>
    <dbReference type="NCBI Taxonomy" id="2161748"/>
    <lineage>
        <taxon>Bacteria</taxon>
        <taxon>Pseudomonadati</taxon>
        <taxon>Pseudomonadota</taxon>
        <taxon>Gammaproteobacteria</taxon>
        <taxon>Pseudomonadales</taxon>
        <taxon>Pseudomonadaceae</taxon>
        <taxon>Pseudomonas</taxon>
    </lineage>
</organism>
<dbReference type="GO" id="GO:0005886">
    <property type="term" value="C:plasma membrane"/>
    <property type="evidence" value="ECO:0007669"/>
    <property type="project" value="UniProtKB-SubCell"/>
</dbReference>
<comment type="subcellular location">
    <subcellularLocation>
        <location evidence="1 9">Cell membrane</location>
        <topology evidence="1 9">Multi-pass membrane protein</topology>
    </subcellularLocation>
</comment>
<dbReference type="RefSeq" id="WP_108105177.1">
    <property type="nucleotide sequence ID" value="NZ_QASN01000006.1"/>
</dbReference>
<name>A0A2T5PD92_9PSED</name>
<dbReference type="InterPro" id="IPR045324">
    <property type="entry name" value="Small_multidrug_res"/>
</dbReference>
<evidence type="ECO:0000256" key="3">
    <source>
        <dbReference type="ARBA" id="ARBA00022475"/>
    </source>
</evidence>
<dbReference type="PANTHER" id="PTHR30561:SF0">
    <property type="entry name" value="GUANIDINIUM EXPORTER"/>
    <property type="match status" value="1"/>
</dbReference>
<dbReference type="NCBIfam" id="NF008512">
    <property type="entry name" value="PRK11431.1"/>
    <property type="match status" value="1"/>
</dbReference>
<accession>A0A2T5PD92</accession>
<evidence type="ECO:0000256" key="8">
    <source>
        <dbReference type="ARBA" id="ARBA00039168"/>
    </source>
</evidence>
<dbReference type="GO" id="GO:0022857">
    <property type="term" value="F:transmembrane transporter activity"/>
    <property type="evidence" value="ECO:0007669"/>
    <property type="project" value="InterPro"/>
</dbReference>
<gene>
    <name evidence="11" type="ORF">DBO85_03215</name>
</gene>
<evidence type="ECO:0000256" key="10">
    <source>
        <dbReference type="SAM" id="Phobius"/>
    </source>
</evidence>
<comment type="similarity">
    <text evidence="7">Belongs to the drug/metabolite transporter (DMT) superfamily. Small multidrug resistance (SMR) (TC 2.A.7.1) family. Gdx/SugE subfamily.</text>
</comment>
<dbReference type="Gene3D" id="1.10.3730.20">
    <property type="match status" value="1"/>
</dbReference>
<evidence type="ECO:0000256" key="1">
    <source>
        <dbReference type="ARBA" id="ARBA00004651"/>
    </source>
</evidence>
<dbReference type="Proteomes" id="UP000244064">
    <property type="component" value="Unassembled WGS sequence"/>
</dbReference>
<dbReference type="InterPro" id="IPR037185">
    <property type="entry name" value="EmrE-like"/>
</dbReference>
<sequence length="104" mass="10934">MSWFLLLLAGLFEVAWALGLKYSDGFSRPLPTALTLAALITSLTLLGMAMKHLPLGTAYALWSGIGAVGTVVAGIWLFGESVSPARLLSVLLILIGLVGLKLSH</sequence>
<evidence type="ECO:0000313" key="11">
    <source>
        <dbReference type="EMBL" id="PTU75695.1"/>
    </source>
</evidence>
<dbReference type="SUPFAM" id="SSF103481">
    <property type="entry name" value="Multidrug resistance efflux transporter EmrE"/>
    <property type="match status" value="1"/>
</dbReference>
<dbReference type="GO" id="GO:1990961">
    <property type="term" value="P:xenobiotic detoxification by transmembrane export across the plasma membrane"/>
    <property type="evidence" value="ECO:0007669"/>
    <property type="project" value="UniProtKB-ARBA"/>
</dbReference>
<keyword evidence="5 10" id="KW-1133">Transmembrane helix</keyword>
<evidence type="ECO:0000256" key="9">
    <source>
        <dbReference type="RuleBase" id="RU003942"/>
    </source>
</evidence>
<dbReference type="InterPro" id="IPR000390">
    <property type="entry name" value="Small_drug/metabolite_transptr"/>
</dbReference>
<keyword evidence="3" id="KW-1003">Cell membrane</keyword>
<evidence type="ECO:0000256" key="4">
    <source>
        <dbReference type="ARBA" id="ARBA00022692"/>
    </source>
</evidence>
<evidence type="ECO:0000256" key="6">
    <source>
        <dbReference type="ARBA" id="ARBA00023136"/>
    </source>
</evidence>
<evidence type="ECO:0000313" key="12">
    <source>
        <dbReference type="Proteomes" id="UP000244064"/>
    </source>
</evidence>
<dbReference type="FunFam" id="1.10.3730.20:FF:000001">
    <property type="entry name" value="Quaternary ammonium compound resistance transporter SugE"/>
    <property type="match status" value="1"/>
</dbReference>
<comment type="caution">
    <text evidence="11">The sequence shown here is derived from an EMBL/GenBank/DDBJ whole genome shotgun (WGS) entry which is preliminary data.</text>
</comment>
<keyword evidence="6 10" id="KW-0472">Membrane</keyword>
<evidence type="ECO:0000256" key="7">
    <source>
        <dbReference type="ARBA" id="ARBA00038151"/>
    </source>
</evidence>
<feature type="transmembrane region" description="Helical" evidence="10">
    <location>
        <begin position="33"/>
        <end position="50"/>
    </location>
</feature>
<dbReference type="Pfam" id="PF00893">
    <property type="entry name" value="Multi_Drug_Res"/>
    <property type="match status" value="1"/>
</dbReference>
<reference evidence="11 12" key="1">
    <citation type="submission" date="2018-04" db="EMBL/GenBank/DDBJ databases">
        <title>Pseudomonas sp. nov., isolated from mangrove soil.</title>
        <authorList>
            <person name="Chen C."/>
        </authorList>
    </citation>
    <scope>NUCLEOTIDE SEQUENCE [LARGE SCALE GENOMIC DNA]</scope>
    <source>
        <strain evidence="11 12">TC-11</strain>
    </source>
</reference>
<protein>
    <recommendedName>
        <fullName evidence="8">Guanidinium exporter</fullName>
    </recommendedName>
</protein>
<dbReference type="PANTHER" id="PTHR30561">
    <property type="entry name" value="SMR FAMILY PROTON-DEPENDENT DRUG EFFLUX TRANSPORTER SUGE"/>
    <property type="match status" value="1"/>
</dbReference>
<keyword evidence="4 9" id="KW-0812">Transmembrane</keyword>
<dbReference type="EMBL" id="QASN01000006">
    <property type="protein sequence ID" value="PTU75695.1"/>
    <property type="molecule type" value="Genomic_DNA"/>
</dbReference>
<dbReference type="AlphaFoldDB" id="A0A2T5PD92"/>